<protein>
    <submittedName>
        <fullName evidence="2">Uncharacterized protein</fullName>
    </submittedName>
</protein>
<evidence type="ECO:0000313" key="2">
    <source>
        <dbReference type="EMBL" id="KAB8071329.1"/>
    </source>
</evidence>
<accession>A0A5N5WSN3</accession>
<dbReference type="Proteomes" id="UP000326565">
    <property type="component" value="Unassembled WGS sequence"/>
</dbReference>
<dbReference type="AlphaFoldDB" id="A0A5N5WSN3"/>
<evidence type="ECO:0000313" key="3">
    <source>
        <dbReference type="Proteomes" id="UP000326565"/>
    </source>
</evidence>
<reference evidence="2 3" key="1">
    <citation type="submission" date="2019-04" db="EMBL/GenBank/DDBJ databases">
        <title>Friends and foes A comparative genomics study of 23 Aspergillus species from section Flavi.</title>
        <authorList>
            <consortium name="DOE Joint Genome Institute"/>
            <person name="Kjaerbolling I."/>
            <person name="Vesth T."/>
            <person name="Frisvad J.C."/>
            <person name="Nybo J.L."/>
            <person name="Theobald S."/>
            <person name="Kildgaard S."/>
            <person name="Isbrandt T."/>
            <person name="Kuo A."/>
            <person name="Sato A."/>
            <person name="Lyhne E.K."/>
            <person name="Kogle M.E."/>
            <person name="Wiebenga A."/>
            <person name="Kun R.S."/>
            <person name="Lubbers R.J."/>
            <person name="Makela M.R."/>
            <person name="Barry K."/>
            <person name="Chovatia M."/>
            <person name="Clum A."/>
            <person name="Daum C."/>
            <person name="Haridas S."/>
            <person name="He G."/>
            <person name="LaButti K."/>
            <person name="Lipzen A."/>
            <person name="Mondo S."/>
            <person name="Riley R."/>
            <person name="Salamov A."/>
            <person name="Simmons B.A."/>
            <person name="Magnuson J.K."/>
            <person name="Henrissat B."/>
            <person name="Mortensen U.H."/>
            <person name="Larsen T.O."/>
            <person name="Devries R.P."/>
            <person name="Grigoriev I.V."/>
            <person name="Machida M."/>
            <person name="Baker S.E."/>
            <person name="Andersen M.R."/>
        </authorList>
    </citation>
    <scope>NUCLEOTIDE SEQUENCE [LARGE SCALE GENOMIC DNA]</scope>
    <source>
        <strain evidence="2 3">CBS 151.66</strain>
    </source>
</reference>
<dbReference type="EMBL" id="ML732275">
    <property type="protein sequence ID" value="KAB8071329.1"/>
    <property type="molecule type" value="Genomic_DNA"/>
</dbReference>
<keyword evidence="3" id="KW-1185">Reference proteome</keyword>
<dbReference type="PROSITE" id="PS51257">
    <property type="entry name" value="PROKAR_LIPOPROTEIN"/>
    <property type="match status" value="1"/>
</dbReference>
<feature type="transmembrane region" description="Helical" evidence="1">
    <location>
        <begin position="62"/>
        <end position="83"/>
    </location>
</feature>
<keyword evidence="1" id="KW-1133">Transmembrane helix</keyword>
<proteinExistence type="predicted"/>
<keyword evidence="1" id="KW-0472">Membrane</keyword>
<evidence type="ECO:0000256" key="1">
    <source>
        <dbReference type="SAM" id="Phobius"/>
    </source>
</evidence>
<sequence length="88" mass="9866">MKPFLSCPVVALTDSVVLLFSFFSFSALLSCSFDLILCLYLYSDLALSYTYPCVYQVYERVIYLDSSIFCSVCVCVCVCLCLGRSSFP</sequence>
<name>A0A5N5WSN3_9EURO</name>
<organism evidence="2 3">
    <name type="scientific">Aspergillus leporis</name>
    <dbReference type="NCBI Taxonomy" id="41062"/>
    <lineage>
        <taxon>Eukaryota</taxon>
        <taxon>Fungi</taxon>
        <taxon>Dikarya</taxon>
        <taxon>Ascomycota</taxon>
        <taxon>Pezizomycotina</taxon>
        <taxon>Eurotiomycetes</taxon>
        <taxon>Eurotiomycetidae</taxon>
        <taxon>Eurotiales</taxon>
        <taxon>Aspergillaceae</taxon>
        <taxon>Aspergillus</taxon>
        <taxon>Aspergillus subgen. Circumdati</taxon>
    </lineage>
</organism>
<gene>
    <name evidence="2" type="ORF">BDV29DRAFT_18833</name>
</gene>
<keyword evidence="1" id="KW-0812">Transmembrane</keyword>
<feature type="transmembrane region" description="Helical" evidence="1">
    <location>
        <begin position="16"/>
        <end position="42"/>
    </location>
</feature>